<feature type="coiled-coil region" evidence="7">
    <location>
        <begin position="682"/>
        <end position="756"/>
    </location>
</feature>
<dbReference type="STRING" id="109895.A0A507DXJ6"/>
<protein>
    <recommendedName>
        <fullName evidence="9">Kinesin motor domain-containing protein</fullName>
    </recommendedName>
</protein>
<dbReference type="SUPFAM" id="SSF52540">
    <property type="entry name" value="P-loop containing nucleoside triphosphate hydrolases"/>
    <property type="match status" value="1"/>
</dbReference>
<dbReference type="PANTHER" id="PTHR47969:SF15">
    <property type="entry name" value="CHROMOSOME-ASSOCIATED KINESIN KIF4A-RELATED"/>
    <property type="match status" value="1"/>
</dbReference>
<feature type="compositionally biased region" description="Polar residues" evidence="8">
    <location>
        <begin position="927"/>
        <end position="944"/>
    </location>
</feature>
<feature type="region of interest" description="Disordered" evidence="8">
    <location>
        <begin position="863"/>
        <end position="946"/>
    </location>
</feature>
<keyword evidence="6" id="KW-0505">Motor protein</keyword>
<feature type="compositionally biased region" description="Basic and acidic residues" evidence="8">
    <location>
        <begin position="1271"/>
        <end position="1287"/>
    </location>
</feature>
<dbReference type="Gene3D" id="3.40.850.10">
    <property type="entry name" value="Kinesin motor domain"/>
    <property type="match status" value="1"/>
</dbReference>
<evidence type="ECO:0000256" key="3">
    <source>
        <dbReference type="ARBA" id="ARBA00022741"/>
    </source>
</evidence>
<proteinExistence type="inferred from homology"/>
<keyword evidence="3 6" id="KW-0547">Nucleotide-binding</keyword>
<organism evidence="10 11">
    <name type="scientific">Powellomyces hirtus</name>
    <dbReference type="NCBI Taxonomy" id="109895"/>
    <lineage>
        <taxon>Eukaryota</taxon>
        <taxon>Fungi</taxon>
        <taxon>Fungi incertae sedis</taxon>
        <taxon>Chytridiomycota</taxon>
        <taxon>Chytridiomycota incertae sedis</taxon>
        <taxon>Chytridiomycetes</taxon>
        <taxon>Spizellomycetales</taxon>
        <taxon>Powellomycetaceae</taxon>
        <taxon>Powellomyces</taxon>
    </lineage>
</organism>
<evidence type="ECO:0000256" key="7">
    <source>
        <dbReference type="SAM" id="Coils"/>
    </source>
</evidence>
<gene>
    <name evidence="10" type="ORF">PhCBS80983_g04957</name>
</gene>
<dbReference type="PANTHER" id="PTHR47969">
    <property type="entry name" value="CHROMOSOME-ASSOCIATED KINESIN KIF4A-RELATED"/>
    <property type="match status" value="1"/>
</dbReference>
<dbReference type="PRINTS" id="PR00380">
    <property type="entry name" value="KINESINHEAVY"/>
</dbReference>
<evidence type="ECO:0000256" key="1">
    <source>
        <dbReference type="ARBA" id="ARBA00004496"/>
    </source>
</evidence>
<feature type="region of interest" description="Disordered" evidence="8">
    <location>
        <begin position="792"/>
        <end position="842"/>
    </location>
</feature>
<feature type="compositionally biased region" description="Acidic residues" evidence="8">
    <location>
        <begin position="899"/>
        <end position="908"/>
    </location>
</feature>
<comment type="caution">
    <text evidence="10">The sequence shown here is derived from an EMBL/GenBank/DDBJ whole genome shotgun (WGS) entry which is preliminary data.</text>
</comment>
<dbReference type="SMART" id="SM00129">
    <property type="entry name" value="KISc"/>
    <property type="match status" value="1"/>
</dbReference>
<dbReference type="GO" id="GO:0007018">
    <property type="term" value="P:microtubule-based movement"/>
    <property type="evidence" value="ECO:0007669"/>
    <property type="project" value="InterPro"/>
</dbReference>
<dbReference type="GO" id="GO:0051231">
    <property type="term" value="P:spindle elongation"/>
    <property type="evidence" value="ECO:0007669"/>
    <property type="project" value="TreeGrafter"/>
</dbReference>
<dbReference type="GO" id="GO:0005737">
    <property type="term" value="C:cytoplasm"/>
    <property type="evidence" value="ECO:0007669"/>
    <property type="project" value="UniProtKB-SubCell"/>
</dbReference>
<feature type="binding site" evidence="6">
    <location>
        <begin position="80"/>
        <end position="87"/>
    </location>
    <ligand>
        <name>ATP</name>
        <dbReference type="ChEBI" id="CHEBI:30616"/>
    </ligand>
</feature>
<dbReference type="InterPro" id="IPR036961">
    <property type="entry name" value="Kinesin_motor_dom_sf"/>
</dbReference>
<evidence type="ECO:0000256" key="2">
    <source>
        <dbReference type="ARBA" id="ARBA00022490"/>
    </source>
</evidence>
<dbReference type="EMBL" id="QEAQ01000092">
    <property type="protein sequence ID" value="TPX55895.1"/>
    <property type="molecule type" value="Genomic_DNA"/>
</dbReference>
<feature type="region of interest" description="Disordered" evidence="8">
    <location>
        <begin position="1325"/>
        <end position="1346"/>
    </location>
</feature>
<dbReference type="PROSITE" id="PS50067">
    <property type="entry name" value="KINESIN_MOTOR_2"/>
    <property type="match status" value="1"/>
</dbReference>
<feature type="coiled-coil region" evidence="7">
    <location>
        <begin position="418"/>
        <end position="512"/>
    </location>
</feature>
<feature type="compositionally biased region" description="Basic and acidic residues" evidence="8">
    <location>
        <begin position="874"/>
        <end position="884"/>
    </location>
</feature>
<dbReference type="GO" id="GO:0007052">
    <property type="term" value="P:mitotic spindle organization"/>
    <property type="evidence" value="ECO:0007669"/>
    <property type="project" value="TreeGrafter"/>
</dbReference>
<evidence type="ECO:0000313" key="11">
    <source>
        <dbReference type="Proteomes" id="UP000318582"/>
    </source>
</evidence>
<evidence type="ECO:0000256" key="5">
    <source>
        <dbReference type="ARBA" id="ARBA00023054"/>
    </source>
</evidence>
<dbReference type="PROSITE" id="PS00411">
    <property type="entry name" value="KINESIN_MOTOR_1"/>
    <property type="match status" value="1"/>
</dbReference>
<evidence type="ECO:0000313" key="10">
    <source>
        <dbReference type="EMBL" id="TPX55895.1"/>
    </source>
</evidence>
<comment type="subcellular location">
    <subcellularLocation>
        <location evidence="1">Cytoplasm</location>
    </subcellularLocation>
</comment>
<dbReference type="GO" id="GO:0005524">
    <property type="term" value="F:ATP binding"/>
    <property type="evidence" value="ECO:0007669"/>
    <property type="project" value="UniProtKB-UniRule"/>
</dbReference>
<feature type="region of interest" description="Disordered" evidence="8">
    <location>
        <begin position="1271"/>
        <end position="1299"/>
    </location>
</feature>
<dbReference type="GO" id="GO:0008017">
    <property type="term" value="F:microtubule binding"/>
    <property type="evidence" value="ECO:0007669"/>
    <property type="project" value="InterPro"/>
</dbReference>
<dbReference type="Proteomes" id="UP000318582">
    <property type="component" value="Unassembled WGS sequence"/>
</dbReference>
<dbReference type="GO" id="GO:0003777">
    <property type="term" value="F:microtubule motor activity"/>
    <property type="evidence" value="ECO:0007669"/>
    <property type="project" value="InterPro"/>
</dbReference>
<evidence type="ECO:0000256" key="6">
    <source>
        <dbReference type="PROSITE-ProRule" id="PRU00283"/>
    </source>
</evidence>
<evidence type="ECO:0000256" key="8">
    <source>
        <dbReference type="SAM" id="MobiDB-lite"/>
    </source>
</evidence>
<dbReference type="InterPro" id="IPR001752">
    <property type="entry name" value="Kinesin_motor_dom"/>
</dbReference>
<feature type="domain" description="Kinesin motor" evidence="9">
    <location>
        <begin position="7"/>
        <end position="342"/>
    </location>
</feature>
<dbReference type="InterPro" id="IPR019821">
    <property type="entry name" value="Kinesin_motor_CS"/>
</dbReference>
<name>A0A507DXJ6_9FUNG</name>
<dbReference type="InterPro" id="IPR027640">
    <property type="entry name" value="Kinesin-like_fam"/>
</dbReference>
<keyword evidence="5 7" id="KW-0175">Coiled coil</keyword>
<sequence length="1396" mass="156061">MATGHAPVGVLVRVRPNPSSRPPVLAVHPETDSVTLPQNRTFTFNAVYGSESTQSQIWEAVENVVDGVLDGFNGTILAYGQTSSGKTYTMLGPDWELEASSETYGVIPRAVQYIFARIQEAREQEPDFEYGVSVSFLEIYQEQVRDLLVKPAETSGVRELMIRQNKFGAMSVCGLMQVPVADVSKALSFLQQGIVARTTGDTHMNEKSSRSHAVFTITLEQRTSAKGNEGGRIQRISKLSLVDLAGSERLKRTGAEGIRFKESVKINTGLLALGNVISILSTDAGQGRYGHVPYRESKLTRLLEDSLGGNAKTVMIACVSPGAQDLDETLNTLKYAHRARKIKNRPVVNIVPHYDEPLPAQEQSELIIDSKPNGEAAEEAGYTTIDEGASEEDDIWVREVVQELKARTGKGLRAQKELEIATHECRSLHNRIEDLERSLQDAQLVIAELHSTSEESDEHHAKQMGAYETHVAALEQDLQNAHDDRDSLTARVKELEQELSNFQNNQSILTTDINVTVDTLIAVMNGEDVARVGEDAKGVVRKWRPDSAICVESSGGPRMPNDRSFVDKDASQRFVSRPPSSASTTNTAVIQRRRVRKVSLPDQTTASLIDRQHAAIRRLEDELFDKEAETKILQAELQRFKTVIVPRMESVNSGLILENNRLKSELEGHQPSYTPPRAEPDHSQMLSEIAELKAGNERLQREMSKIVPNGEVMSENEQLQLEVRRLIAALATATDKSDDTTENEELRQDVEAMRLECSKQVDLRTTAEDRVKQVCLENINLKKEVDRMRHELDAWGKDPGPTETEVTESTAADHRPADEESEQYRGAAEPTENAQKPMWPENPLDLVKQISEENERLIQAQLDASWTEDDEDASERSFVEKADNEEADVNSRAVAESPDREDTDDEDEFPVHVSEIHETRPPILSPLPQTAETPPQAVPASSAQMRRELATANRAKVEIMRELRDAHKEMERIRHSTSHQTQKITRELEFTRGELAKMTIAVEEKDAALIKLKDENERKTKLTETHMSKLKTRIKELQKSVNDKEGFERKCAELKDEVARADHKIAALKKKSRDESDKLTELETKKAKETGHLKKQHDEDLRRIKVLEAQIEVLKKKLDRIAGKISAAPAVATIAPFSDSKAGGETRWSTRALPDAIPSIPEADVHADELNLVEQVEDMQGLLSNRAEEMETFKNYHALSKHLRQVRAAVSQLTSDLTEGESILADLPHDDPMRKQVEDRVAQLRHEREKGIGEADRVAKEREIVERRLKELEREKEQAAHPEEKDGGTANKPNHLNPHLTVSRTTQTMTSTTIPHKLAPQISVDTQSTQTNPHASAPPNAATAKDVAHYRKTIKDLKSTLREIVAVNHKLAAALEKERNCHDRNPVPVIAPAVPV</sequence>
<keyword evidence="4 6" id="KW-0067">ATP-binding</keyword>
<dbReference type="GO" id="GO:0005875">
    <property type="term" value="C:microtubule associated complex"/>
    <property type="evidence" value="ECO:0007669"/>
    <property type="project" value="TreeGrafter"/>
</dbReference>
<accession>A0A507DXJ6</accession>
<keyword evidence="2" id="KW-0963">Cytoplasm</keyword>
<reference evidence="10 11" key="1">
    <citation type="journal article" date="2019" name="Sci. Rep.">
        <title>Comparative genomics of chytrid fungi reveal insights into the obligate biotrophic and pathogenic lifestyle of Synchytrium endobioticum.</title>
        <authorList>
            <person name="van de Vossenberg B.T.L.H."/>
            <person name="Warris S."/>
            <person name="Nguyen H.D.T."/>
            <person name="van Gent-Pelzer M.P.E."/>
            <person name="Joly D.L."/>
            <person name="van de Geest H.C."/>
            <person name="Bonants P.J.M."/>
            <person name="Smith D.S."/>
            <person name="Levesque C.A."/>
            <person name="van der Lee T.A.J."/>
        </authorList>
    </citation>
    <scope>NUCLEOTIDE SEQUENCE [LARGE SCALE GENOMIC DNA]</scope>
    <source>
        <strain evidence="10 11">CBS 809.83</strain>
    </source>
</reference>
<dbReference type="InterPro" id="IPR027417">
    <property type="entry name" value="P-loop_NTPase"/>
</dbReference>
<feature type="compositionally biased region" description="Polar residues" evidence="8">
    <location>
        <begin position="1325"/>
        <end position="1334"/>
    </location>
</feature>
<comment type="similarity">
    <text evidence="6">Belongs to the TRAFAC class myosin-kinesin ATPase superfamily. Kinesin family.</text>
</comment>
<keyword evidence="11" id="KW-1185">Reference proteome</keyword>
<dbReference type="Gene3D" id="1.10.287.1490">
    <property type="match status" value="1"/>
</dbReference>
<feature type="coiled-coil region" evidence="7">
    <location>
        <begin position="609"/>
        <end position="636"/>
    </location>
</feature>
<evidence type="ECO:0000259" key="9">
    <source>
        <dbReference type="PROSITE" id="PS50067"/>
    </source>
</evidence>
<feature type="coiled-coil region" evidence="7">
    <location>
        <begin position="1037"/>
        <end position="1124"/>
    </location>
</feature>
<evidence type="ECO:0000256" key="4">
    <source>
        <dbReference type="ARBA" id="ARBA00022840"/>
    </source>
</evidence>
<dbReference type="Pfam" id="PF00225">
    <property type="entry name" value="Kinesin"/>
    <property type="match status" value="1"/>
</dbReference>